<proteinExistence type="predicted"/>
<dbReference type="InterPro" id="IPR011009">
    <property type="entry name" value="Kinase-like_dom_sf"/>
</dbReference>
<dbReference type="PANTHER" id="PTHR36091:SF2">
    <property type="entry name" value="AMINOGLYCOSIDE PHOSPHOTRANSFERASE DOMAIN-CONTAINING PROTEIN"/>
    <property type="match status" value="1"/>
</dbReference>
<feature type="domain" description="Aminoglycoside phosphotransferase" evidence="1">
    <location>
        <begin position="97"/>
        <end position="371"/>
    </location>
</feature>
<evidence type="ECO:0000313" key="2">
    <source>
        <dbReference type="EMBL" id="KAF1963490.1"/>
    </source>
</evidence>
<dbReference type="Pfam" id="PF01636">
    <property type="entry name" value="APH"/>
    <property type="match status" value="1"/>
</dbReference>
<dbReference type="AlphaFoldDB" id="A0A6A5UGN4"/>
<protein>
    <submittedName>
        <fullName evidence="2">Kinase-like protein</fullName>
    </submittedName>
</protein>
<dbReference type="InterPro" id="IPR002575">
    <property type="entry name" value="Aminoglycoside_PTrfase"/>
</dbReference>
<evidence type="ECO:0000259" key="1">
    <source>
        <dbReference type="Pfam" id="PF01636"/>
    </source>
</evidence>
<dbReference type="EMBL" id="ML976977">
    <property type="protein sequence ID" value="KAF1963490.1"/>
    <property type="molecule type" value="Genomic_DNA"/>
</dbReference>
<dbReference type="InterPro" id="IPR051035">
    <property type="entry name" value="Mito_inheritance_9"/>
</dbReference>
<reference evidence="2" key="1">
    <citation type="journal article" date="2020" name="Stud. Mycol.">
        <title>101 Dothideomycetes genomes: a test case for predicting lifestyles and emergence of pathogens.</title>
        <authorList>
            <person name="Haridas S."/>
            <person name="Albert R."/>
            <person name="Binder M."/>
            <person name="Bloem J."/>
            <person name="Labutti K."/>
            <person name="Salamov A."/>
            <person name="Andreopoulos B."/>
            <person name="Baker S."/>
            <person name="Barry K."/>
            <person name="Bills G."/>
            <person name="Bluhm B."/>
            <person name="Cannon C."/>
            <person name="Castanera R."/>
            <person name="Culley D."/>
            <person name="Daum C."/>
            <person name="Ezra D."/>
            <person name="Gonzalez J."/>
            <person name="Henrissat B."/>
            <person name="Kuo A."/>
            <person name="Liang C."/>
            <person name="Lipzen A."/>
            <person name="Lutzoni F."/>
            <person name="Magnuson J."/>
            <person name="Mondo S."/>
            <person name="Nolan M."/>
            <person name="Ohm R."/>
            <person name="Pangilinan J."/>
            <person name="Park H.-J."/>
            <person name="Ramirez L."/>
            <person name="Alfaro M."/>
            <person name="Sun H."/>
            <person name="Tritt A."/>
            <person name="Yoshinaga Y."/>
            <person name="Zwiers L.-H."/>
            <person name="Turgeon B."/>
            <person name="Goodwin S."/>
            <person name="Spatafora J."/>
            <person name="Crous P."/>
            <person name="Grigoriev I."/>
        </authorList>
    </citation>
    <scope>NUCLEOTIDE SEQUENCE</scope>
    <source>
        <strain evidence="2">CBS 675.92</strain>
    </source>
</reference>
<keyword evidence="2" id="KW-0418">Kinase</keyword>
<dbReference type="Gene3D" id="3.30.200.20">
    <property type="entry name" value="Phosphorylase Kinase, domain 1"/>
    <property type="match status" value="1"/>
</dbReference>
<evidence type="ECO:0000313" key="3">
    <source>
        <dbReference type="Proteomes" id="UP000800035"/>
    </source>
</evidence>
<name>A0A6A5UGN4_9PLEO</name>
<dbReference type="OrthoDB" id="10003767at2759"/>
<dbReference type="Gene3D" id="3.90.1200.10">
    <property type="match status" value="1"/>
</dbReference>
<dbReference type="GO" id="GO:0005739">
    <property type="term" value="C:mitochondrion"/>
    <property type="evidence" value="ECO:0007669"/>
    <property type="project" value="TreeGrafter"/>
</dbReference>
<organism evidence="2 3">
    <name type="scientific">Byssothecium circinans</name>
    <dbReference type="NCBI Taxonomy" id="147558"/>
    <lineage>
        <taxon>Eukaryota</taxon>
        <taxon>Fungi</taxon>
        <taxon>Dikarya</taxon>
        <taxon>Ascomycota</taxon>
        <taxon>Pezizomycotina</taxon>
        <taxon>Dothideomycetes</taxon>
        <taxon>Pleosporomycetidae</taxon>
        <taxon>Pleosporales</taxon>
        <taxon>Massarineae</taxon>
        <taxon>Massarinaceae</taxon>
        <taxon>Byssothecium</taxon>
    </lineage>
</organism>
<dbReference type="GO" id="GO:0016301">
    <property type="term" value="F:kinase activity"/>
    <property type="evidence" value="ECO:0007669"/>
    <property type="project" value="UniProtKB-KW"/>
</dbReference>
<gene>
    <name evidence="2" type="ORF">CC80DRAFT_486859</name>
</gene>
<keyword evidence="2" id="KW-0808">Transferase</keyword>
<dbReference type="SUPFAM" id="SSF56112">
    <property type="entry name" value="Protein kinase-like (PK-like)"/>
    <property type="match status" value="1"/>
</dbReference>
<dbReference type="PANTHER" id="PTHR36091">
    <property type="entry name" value="ALTERED INHERITANCE OF MITOCHONDRIA PROTEIN 9, MITOCHONDRIAL"/>
    <property type="match status" value="1"/>
</dbReference>
<keyword evidence="3" id="KW-1185">Reference proteome</keyword>
<accession>A0A6A5UGN4</accession>
<dbReference type="Proteomes" id="UP000800035">
    <property type="component" value="Unassembled WGS sequence"/>
</dbReference>
<sequence>MTLHKAPIRCSVWNRLENRKRVFTPSLARRSSALASSQTGIESSENNHEFFEYTSGRWLYNEPLRLSERRLKFNIPNLLTAAAASVDKPVADIKSIRKFAEGGFNRIFDISMRDGSSIVARLPYPSTVPRRWAVASEVATLAFVRAHGVPAPRVLGYSCGDVAGEDGVGAEYIFMEKLPGKRLGDTWFDLSEQERLKVLLQVVELETKLFNINLPGSGSIYHARDLSPDTPRMEIDIPGSVEDGLCIGPYAALRWWFGERGDLDIDRGPHTDPCLVLQAPAQKELSWLRAYGRPRFPFERAYRETFDYKKQDPEEHVASLVEYIQLAPHLVPTSSKLNQPVLRHPDLQPNNILVSDDLSITGLIDWQHSMVLPAFLAAGMPNAFENYGDEESMSFIPPQLPHDLESMDTDDQARVREQFRRRHVHFFYLGFTQRLNEPHWRALEHDTGLLKRRIFNDAGSPWEGWNTPLQIDIVRVAQNWSQIASADPDGTVPTCPIVLGEEEVQRRTALDESLREMDEELERINGYLGVASDGWTPNELFESAKERARLIKEEGLAAVSDDPWLREMTEQNWPFDDWDEDE</sequence>